<dbReference type="Proteomes" id="UP000321412">
    <property type="component" value="Unassembled WGS sequence"/>
</dbReference>
<dbReference type="FunFam" id="3.90.550.10:FF:000122">
    <property type="entry name" value="Dolichol-phosphate mannosyltransferase subunit 1"/>
    <property type="match status" value="1"/>
</dbReference>
<dbReference type="EMBL" id="VOSM01000009">
    <property type="protein sequence ID" value="TXD35326.1"/>
    <property type="molecule type" value="Genomic_DNA"/>
</dbReference>
<dbReference type="InterPro" id="IPR001173">
    <property type="entry name" value="Glyco_trans_2-like"/>
</dbReference>
<accession>A0A5C6X2E7</accession>
<evidence type="ECO:0000313" key="6">
    <source>
        <dbReference type="Proteomes" id="UP000321412"/>
    </source>
</evidence>
<sequence>MSEASPTPARDTLICIPTYNEAGNIGPITEAILSRCPRVHILVIDDGSPDGTGELADALAAGDERIHVMHRTAKEGLGRAYIAGFKWALAEGFEKIVEMDADFSHRPEDLPELLKQLDLFDVAIGSRYVAGGATQDWGLFRRLLSRGGGFYARLVLGVDIRDLTAGFVGWRRKVLETIDLDRIEASGYVFQIELKYRAHQKGFRIVEVPIIFPDRQVGDSKMTPDIAAEALTRVWKIRLKR</sequence>
<dbReference type="InterPro" id="IPR039528">
    <property type="entry name" value="DPM1-like"/>
</dbReference>
<dbReference type="CDD" id="cd06442">
    <property type="entry name" value="DPM1_like"/>
    <property type="match status" value="1"/>
</dbReference>
<gene>
    <name evidence="5" type="ORF">FRC98_16050</name>
</gene>
<evidence type="ECO:0000259" key="4">
    <source>
        <dbReference type="Pfam" id="PF00535"/>
    </source>
</evidence>
<name>A0A5C6X2E7_9DELT</name>
<evidence type="ECO:0000256" key="3">
    <source>
        <dbReference type="ARBA" id="ARBA00022679"/>
    </source>
</evidence>
<dbReference type="PANTHER" id="PTHR43398">
    <property type="entry name" value="DOLICHOL-PHOSPHATE MANNOSYLTRANSFERASE SUBUNIT 1"/>
    <property type="match status" value="1"/>
</dbReference>
<dbReference type="RefSeq" id="WP_146982464.1">
    <property type="nucleotide sequence ID" value="NZ_VOSM01000009.1"/>
</dbReference>
<dbReference type="GO" id="GO:0004582">
    <property type="term" value="F:dolichyl-phosphate beta-D-mannosyltransferase activity"/>
    <property type="evidence" value="ECO:0007669"/>
    <property type="project" value="InterPro"/>
</dbReference>
<protein>
    <submittedName>
        <fullName evidence="5">Polyprenol monophosphomannose synthase</fullName>
    </submittedName>
</protein>
<dbReference type="GO" id="GO:0016020">
    <property type="term" value="C:membrane"/>
    <property type="evidence" value="ECO:0007669"/>
    <property type="project" value="GOC"/>
</dbReference>
<dbReference type="GO" id="GO:0009247">
    <property type="term" value="P:glycolipid biosynthetic process"/>
    <property type="evidence" value="ECO:0007669"/>
    <property type="project" value="TreeGrafter"/>
</dbReference>
<comment type="similarity">
    <text evidence="1">Belongs to the glycosyltransferase 2 family.</text>
</comment>
<evidence type="ECO:0000256" key="1">
    <source>
        <dbReference type="ARBA" id="ARBA00006739"/>
    </source>
</evidence>
<evidence type="ECO:0000256" key="2">
    <source>
        <dbReference type="ARBA" id="ARBA00022676"/>
    </source>
</evidence>
<proteinExistence type="inferred from homology"/>
<dbReference type="Gene3D" id="3.90.550.10">
    <property type="entry name" value="Spore Coat Polysaccharide Biosynthesis Protein SpsA, Chain A"/>
    <property type="match status" value="1"/>
</dbReference>
<feature type="domain" description="Glycosyltransferase 2-like" evidence="4">
    <location>
        <begin position="14"/>
        <end position="178"/>
    </location>
</feature>
<keyword evidence="3" id="KW-0808">Transferase</keyword>
<dbReference type="InterPro" id="IPR029044">
    <property type="entry name" value="Nucleotide-diphossugar_trans"/>
</dbReference>
<dbReference type="Pfam" id="PF00535">
    <property type="entry name" value="Glycos_transf_2"/>
    <property type="match status" value="1"/>
</dbReference>
<dbReference type="AlphaFoldDB" id="A0A5C6X2E7"/>
<evidence type="ECO:0000313" key="5">
    <source>
        <dbReference type="EMBL" id="TXD35326.1"/>
    </source>
</evidence>
<reference evidence="5 6" key="1">
    <citation type="submission" date="2019-08" db="EMBL/GenBank/DDBJ databases">
        <title>Bradymonadales sp. TMQ4.</title>
        <authorList>
            <person name="Liang Q."/>
        </authorList>
    </citation>
    <scope>NUCLEOTIDE SEQUENCE [LARGE SCALE GENOMIC DNA]</scope>
    <source>
        <strain evidence="5 6">TMQ4</strain>
    </source>
</reference>
<comment type="caution">
    <text evidence="5">The sequence shown here is derived from an EMBL/GenBank/DDBJ whole genome shotgun (WGS) entry which is preliminary data.</text>
</comment>
<keyword evidence="6" id="KW-1185">Reference proteome</keyword>
<dbReference type="SUPFAM" id="SSF53448">
    <property type="entry name" value="Nucleotide-diphospho-sugar transferases"/>
    <property type="match status" value="1"/>
</dbReference>
<dbReference type="PANTHER" id="PTHR43398:SF1">
    <property type="entry name" value="DOLICHOL-PHOSPHATE MANNOSYLTRANSFERASE SUBUNIT 1"/>
    <property type="match status" value="1"/>
</dbReference>
<organism evidence="5 6">
    <name type="scientific">Lujinxingia vulgaris</name>
    <dbReference type="NCBI Taxonomy" id="2600176"/>
    <lineage>
        <taxon>Bacteria</taxon>
        <taxon>Deltaproteobacteria</taxon>
        <taxon>Bradymonadales</taxon>
        <taxon>Lujinxingiaceae</taxon>
        <taxon>Lujinxingia</taxon>
    </lineage>
</organism>
<dbReference type="OrthoDB" id="9802649at2"/>
<keyword evidence="2" id="KW-0328">Glycosyltransferase</keyword>